<dbReference type="GO" id="GO:0000140">
    <property type="term" value="F:acylglycerone-phosphate reductase (NADP+) activity"/>
    <property type="evidence" value="ECO:0007669"/>
    <property type="project" value="TreeGrafter"/>
</dbReference>
<evidence type="ECO:0000313" key="5">
    <source>
        <dbReference type="EMBL" id="KAK0621785.1"/>
    </source>
</evidence>
<dbReference type="InterPro" id="IPR036291">
    <property type="entry name" value="NAD(P)-bd_dom_sf"/>
</dbReference>
<dbReference type="PRINTS" id="PR00080">
    <property type="entry name" value="SDRFAMILY"/>
</dbReference>
<dbReference type="Gene3D" id="3.40.50.720">
    <property type="entry name" value="NAD(P)-binding Rossmann-like Domain"/>
    <property type="match status" value="1"/>
</dbReference>
<keyword evidence="3" id="KW-0560">Oxidoreductase</keyword>
<evidence type="ECO:0000256" key="3">
    <source>
        <dbReference type="ARBA" id="ARBA00023002"/>
    </source>
</evidence>
<dbReference type="PROSITE" id="PS00061">
    <property type="entry name" value="ADH_SHORT"/>
    <property type="match status" value="1"/>
</dbReference>
<comment type="similarity">
    <text evidence="1 4">Belongs to the short-chain dehydrogenases/reductases (SDR) family.</text>
</comment>
<dbReference type="AlphaFoldDB" id="A0AA40C1Q2"/>
<dbReference type="Proteomes" id="UP001174934">
    <property type="component" value="Unassembled WGS sequence"/>
</dbReference>
<keyword evidence="6" id="KW-1185">Reference proteome</keyword>
<organism evidence="5 6">
    <name type="scientific">Bombardia bombarda</name>
    <dbReference type="NCBI Taxonomy" id="252184"/>
    <lineage>
        <taxon>Eukaryota</taxon>
        <taxon>Fungi</taxon>
        <taxon>Dikarya</taxon>
        <taxon>Ascomycota</taxon>
        <taxon>Pezizomycotina</taxon>
        <taxon>Sordariomycetes</taxon>
        <taxon>Sordariomycetidae</taxon>
        <taxon>Sordariales</taxon>
        <taxon>Lasiosphaeriaceae</taxon>
        <taxon>Bombardia</taxon>
    </lineage>
</organism>
<dbReference type="PRINTS" id="PR00081">
    <property type="entry name" value="GDHRDH"/>
</dbReference>
<dbReference type="GO" id="GO:0005783">
    <property type="term" value="C:endoplasmic reticulum"/>
    <property type="evidence" value="ECO:0007669"/>
    <property type="project" value="TreeGrafter"/>
</dbReference>
<dbReference type="InterPro" id="IPR020904">
    <property type="entry name" value="Sc_DH/Rdtase_CS"/>
</dbReference>
<comment type="caution">
    <text evidence="5">The sequence shown here is derived from an EMBL/GenBank/DDBJ whole genome shotgun (WGS) entry which is preliminary data.</text>
</comment>
<evidence type="ECO:0008006" key="7">
    <source>
        <dbReference type="Google" id="ProtNLM"/>
    </source>
</evidence>
<dbReference type="SUPFAM" id="SSF51735">
    <property type="entry name" value="NAD(P)-binding Rossmann-fold domains"/>
    <property type="match status" value="1"/>
</dbReference>
<dbReference type="Pfam" id="PF00106">
    <property type="entry name" value="adh_short"/>
    <property type="match status" value="1"/>
</dbReference>
<dbReference type="PANTHER" id="PTHR44169">
    <property type="entry name" value="NADPH-DEPENDENT 1-ACYLDIHYDROXYACETONE PHOSPHATE REDUCTASE"/>
    <property type="match status" value="1"/>
</dbReference>
<name>A0AA40C1Q2_9PEZI</name>
<keyword evidence="2" id="KW-0521">NADP</keyword>
<dbReference type="PANTHER" id="PTHR44169:SF6">
    <property type="entry name" value="NADPH-DEPENDENT 1-ACYLDIHYDROXYACETONE PHOSPHATE REDUCTASE"/>
    <property type="match status" value="1"/>
</dbReference>
<dbReference type="InterPro" id="IPR002347">
    <property type="entry name" value="SDR_fam"/>
</dbReference>
<evidence type="ECO:0000256" key="4">
    <source>
        <dbReference type="RuleBase" id="RU000363"/>
    </source>
</evidence>
<evidence type="ECO:0000256" key="2">
    <source>
        <dbReference type="ARBA" id="ARBA00022857"/>
    </source>
</evidence>
<evidence type="ECO:0000313" key="6">
    <source>
        <dbReference type="Proteomes" id="UP001174934"/>
    </source>
</evidence>
<dbReference type="GO" id="GO:0005811">
    <property type="term" value="C:lipid droplet"/>
    <property type="evidence" value="ECO:0007669"/>
    <property type="project" value="TreeGrafter"/>
</dbReference>
<accession>A0AA40C1Q2</accession>
<dbReference type="GO" id="GO:0004806">
    <property type="term" value="F:triacylglycerol lipase activity"/>
    <property type="evidence" value="ECO:0007669"/>
    <property type="project" value="TreeGrafter"/>
</dbReference>
<dbReference type="GO" id="GO:0006654">
    <property type="term" value="P:phosphatidic acid biosynthetic process"/>
    <property type="evidence" value="ECO:0007669"/>
    <property type="project" value="TreeGrafter"/>
</dbReference>
<protein>
    <recommendedName>
        <fullName evidence="7">NAD(P)-binding protein</fullName>
    </recommendedName>
</protein>
<proteinExistence type="inferred from homology"/>
<sequence length="259" mass="27014">MTTPRRKTVLITGASEGGIGNALALAFHHHGLHVFATARSVSKMSNLSPLPNMTLLPLDVTSSSSIAALVAAIQSHPATTNGTTNTLDILVNNSGLSYVGPALDTPLSTVRNLFDVNYFGLIEVTQAFSKLLVASARTGGGSPVIVNIGSVAAHFTGLYLSTYAASKAAVEMFSEALRLEMAPLGVKVLTMTTALVKSKMSGGSNLPPTVLSEDSFWALPAGARTMTNVADRGMDADRFAEQVVGDVLSGRTGRVWRGP</sequence>
<reference evidence="5" key="1">
    <citation type="submission" date="2023-06" db="EMBL/GenBank/DDBJ databases">
        <title>Genome-scale phylogeny and comparative genomics of the fungal order Sordariales.</title>
        <authorList>
            <consortium name="Lawrence Berkeley National Laboratory"/>
            <person name="Hensen N."/>
            <person name="Bonometti L."/>
            <person name="Westerberg I."/>
            <person name="Brannstrom I.O."/>
            <person name="Guillou S."/>
            <person name="Cros-Aarteil S."/>
            <person name="Calhoun S."/>
            <person name="Haridas S."/>
            <person name="Kuo A."/>
            <person name="Mondo S."/>
            <person name="Pangilinan J."/>
            <person name="Riley R."/>
            <person name="LaButti K."/>
            <person name="Andreopoulos B."/>
            <person name="Lipzen A."/>
            <person name="Chen C."/>
            <person name="Yanf M."/>
            <person name="Daum C."/>
            <person name="Ng V."/>
            <person name="Clum A."/>
            <person name="Steindorff A."/>
            <person name="Ohm R."/>
            <person name="Martin F."/>
            <person name="Silar P."/>
            <person name="Natvig D."/>
            <person name="Lalanne C."/>
            <person name="Gautier V."/>
            <person name="Ament-velasquez S.L."/>
            <person name="Kruys A."/>
            <person name="Hutchinson M.I."/>
            <person name="Powell A.J."/>
            <person name="Barry K."/>
            <person name="Miller A.N."/>
            <person name="Grigoriev I.V."/>
            <person name="Debuchy R."/>
            <person name="Gladieux P."/>
            <person name="Thoren M.H."/>
            <person name="Johannesson H."/>
        </authorList>
    </citation>
    <scope>NUCLEOTIDE SEQUENCE</scope>
    <source>
        <strain evidence="5">SMH3391-2</strain>
    </source>
</reference>
<evidence type="ECO:0000256" key="1">
    <source>
        <dbReference type="ARBA" id="ARBA00006484"/>
    </source>
</evidence>
<dbReference type="GO" id="GO:0019433">
    <property type="term" value="P:triglyceride catabolic process"/>
    <property type="evidence" value="ECO:0007669"/>
    <property type="project" value="TreeGrafter"/>
</dbReference>
<dbReference type="EMBL" id="JAULSR010000004">
    <property type="protein sequence ID" value="KAK0621785.1"/>
    <property type="molecule type" value="Genomic_DNA"/>
</dbReference>
<gene>
    <name evidence="5" type="ORF">B0T17DRAFT_509102</name>
</gene>